<dbReference type="EMBL" id="CM042013">
    <property type="protein sequence ID" value="KAI3740323.1"/>
    <property type="molecule type" value="Genomic_DNA"/>
</dbReference>
<sequence>MQMVPGETSIASTISYLDNAFVYVGSSYGDSQMDSRALKDFVNLCRFYIHSLCPSRNGWLYVEYGKSIEASRKEESIKRKEVMKQSNEFKYSEWCGVLKLVNRCTGVGVFDVVEIPAAYQNTIFCGSVFFLILF</sequence>
<comment type="caution">
    <text evidence="1">The sequence shown here is derived from an EMBL/GenBank/DDBJ whole genome shotgun (WGS) entry which is preliminary data.</text>
</comment>
<accession>A0ACB9D1I8</accession>
<keyword evidence="2" id="KW-1185">Reference proteome</keyword>
<dbReference type="Proteomes" id="UP001055811">
    <property type="component" value="Linkage Group LG05"/>
</dbReference>
<name>A0ACB9D1I8_CICIN</name>
<evidence type="ECO:0000313" key="2">
    <source>
        <dbReference type="Proteomes" id="UP001055811"/>
    </source>
</evidence>
<evidence type="ECO:0000313" key="1">
    <source>
        <dbReference type="EMBL" id="KAI3740323.1"/>
    </source>
</evidence>
<reference evidence="2" key="1">
    <citation type="journal article" date="2022" name="Mol. Ecol. Resour.">
        <title>The genomes of chicory, endive, great burdock and yacon provide insights into Asteraceae palaeo-polyploidization history and plant inulin production.</title>
        <authorList>
            <person name="Fan W."/>
            <person name="Wang S."/>
            <person name="Wang H."/>
            <person name="Wang A."/>
            <person name="Jiang F."/>
            <person name="Liu H."/>
            <person name="Zhao H."/>
            <person name="Xu D."/>
            <person name="Zhang Y."/>
        </authorList>
    </citation>
    <scope>NUCLEOTIDE SEQUENCE [LARGE SCALE GENOMIC DNA]</scope>
    <source>
        <strain evidence="2">cv. Punajuju</strain>
    </source>
</reference>
<protein>
    <submittedName>
        <fullName evidence="1">Uncharacterized protein</fullName>
    </submittedName>
</protein>
<reference evidence="1 2" key="2">
    <citation type="journal article" date="2022" name="Mol. Ecol. Resour.">
        <title>The genomes of chicory, endive, great burdock and yacon provide insights into Asteraceae paleo-polyploidization history and plant inulin production.</title>
        <authorList>
            <person name="Fan W."/>
            <person name="Wang S."/>
            <person name="Wang H."/>
            <person name="Wang A."/>
            <person name="Jiang F."/>
            <person name="Liu H."/>
            <person name="Zhao H."/>
            <person name="Xu D."/>
            <person name="Zhang Y."/>
        </authorList>
    </citation>
    <scope>NUCLEOTIDE SEQUENCE [LARGE SCALE GENOMIC DNA]</scope>
    <source>
        <strain evidence="2">cv. Punajuju</strain>
        <tissue evidence="1">Leaves</tissue>
    </source>
</reference>
<organism evidence="1 2">
    <name type="scientific">Cichorium intybus</name>
    <name type="common">Chicory</name>
    <dbReference type="NCBI Taxonomy" id="13427"/>
    <lineage>
        <taxon>Eukaryota</taxon>
        <taxon>Viridiplantae</taxon>
        <taxon>Streptophyta</taxon>
        <taxon>Embryophyta</taxon>
        <taxon>Tracheophyta</taxon>
        <taxon>Spermatophyta</taxon>
        <taxon>Magnoliopsida</taxon>
        <taxon>eudicotyledons</taxon>
        <taxon>Gunneridae</taxon>
        <taxon>Pentapetalae</taxon>
        <taxon>asterids</taxon>
        <taxon>campanulids</taxon>
        <taxon>Asterales</taxon>
        <taxon>Asteraceae</taxon>
        <taxon>Cichorioideae</taxon>
        <taxon>Cichorieae</taxon>
        <taxon>Cichoriinae</taxon>
        <taxon>Cichorium</taxon>
    </lineage>
</organism>
<proteinExistence type="predicted"/>
<gene>
    <name evidence="1" type="ORF">L2E82_30751</name>
</gene>